<organism evidence="2 3">
    <name type="scientific">Turnera subulata</name>
    <dbReference type="NCBI Taxonomy" id="218843"/>
    <lineage>
        <taxon>Eukaryota</taxon>
        <taxon>Viridiplantae</taxon>
        <taxon>Streptophyta</taxon>
        <taxon>Embryophyta</taxon>
        <taxon>Tracheophyta</taxon>
        <taxon>Spermatophyta</taxon>
        <taxon>Magnoliopsida</taxon>
        <taxon>eudicotyledons</taxon>
        <taxon>Gunneridae</taxon>
        <taxon>Pentapetalae</taxon>
        <taxon>rosids</taxon>
        <taxon>fabids</taxon>
        <taxon>Malpighiales</taxon>
        <taxon>Passifloraceae</taxon>
        <taxon>Turnera</taxon>
    </lineage>
</organism>
<dbReference type="Proteomes" id="UP001141552">
    <property type="component" value="Unassembled WGS sequence"/>
</dbReference>
<sequence length="105" mass="11936">MGLFLNGALHWVRGQSASGIPKIIAFDFDKEKFYHVPSPPNQIYPDNNGYCTDNNGFCTDITGVVGDYLCMCFSKVHTEGAKYIVWVMKEYCNEASWIPFISYTF</sequence>
<feature type="domain" description="F-box associated beta-propeller type 1" evidence="1">
    <location>
        <begin position="2"/>
        <end position="102"/>
    </location>
</feature>
<protein>
    <recommendedName>
        <fullName evidence="1">F-box associated beta-propeller type 1 domain-containing protein</fullName>
    </recommendedName>
</protein>
<reference evidence="2" key="2">
    <citation type="journal article" date="2023" name="Plants (Basel)">
        <title>Annotation of the Turnera subulata (Passifloraceae) Draft Genome Reveals the S-Locus Evolved after the Divergence of Turneroideae from Passifloroideae in a Stepwise Manner.</title>
        <authorList>
            <person name="Henning P.M."/>
            <person name="Roalson E.H."/>
            <person name="Mir W."/>
            <person name="McCubbin A.G."/>
            <person name="Shore J.S."/>
        </authorList>
    </citation>
    <scope>NUCLEOTIDE SEQUENCE</scope>
    <source>
        <strain evidence="2">F60SS</strain>
    </source>
</reference>
<keyword evidence="3" id="KW-1185">Reference proteome</keyword>
<dbReference type="InterPro" id="IPR006527">
    <property type="entry name" value="F-box-assoc_dom_typ1"/>
</dbReference>
<dbReference type="EMBL" id="JAKUCV010004064">
    <property type="protein sequence ID" value="KAJ4836601.1"/>
    <property type="molecule type" value="Genomic_DNA"/>
</dbReference>
<evidence type="ECO:0000313" key="3">
    <source>
        <dbReference type="Proteomes" id="UP001141552"/>
    </source>
</evidence>
<comment type="caution">
    <text evidence="2">The sequence shown here is derived from an EMBL/GenBank/DDBJ whole genome shotgun (WGS) entry which is preliminary data.</text>
</comment>
<feature type="non-terminal residue" evidence="2">
    <location>
        <position position="105"/>
    </location>
</feature>
<name>A0A9Q0FUG8_9ROSI</name>
<evidence type="ECO:0000259" key="1">
    <source>
        <dbReference type="Pfam" id="PF07734"/>
    </source>
</evidence>
<reference evidence="2" key="1">
    <citation type="submission" date="2022-02" db="EMBL/GenBank/DDBJ databases">
        <authorList>
            <person name="Henning P.M."/>
            <person name="McCubbin A.G."/>
            <person name="Shore J.S."/>
        </authorList>
    </citation>
    <scope>NUCLEOTIDE SEQUENCE</scope>
    <source>
        <strain evidence="2">F60SS</strain>
        <tissue evidence="2">Leaves</tissue>
    </source>
</reference>
<accession>A0A9Q0FUG8</accession>
<dbReference type="OrthoDB" id="591557at2759"/>
<evidence type="ECO:0000313" key="2">
    <source>
        <dbReference type="EMBL" id="KAJ4836601.1"/>
    </source>
</evidence>
<dbReference type="AlphaFoldDB" id="A0A9Q0FUG8"/>
<gene>
    <name evidence="2" type="ORF">Tsubulata_030132</name>
</gene>
<dbReference type="Pfam" id="PF07734">
    <property type="entry name" value="FBA_1"/>
    <property type="match status" value="1"/>
</dbReference>
<proteinExistence type="predicted"/>